<name>A0A392NCZ0_9FABA</name>
<evidence type="ECO:0000313" key="2">
    <source>
        <dbReference type="Proteomes" id="UP000265520"/>
    </source>
</evidence>
<evidence type="ECO:0000313" key="1">
    <source>
        <dbReference type="EMBL" id="MCH97736.1"/>
    </source>
</evidence>
<proteinExistence type="predicted"/>
<keyword evidence="2" id="KW-1185">Reference proteome</keyword>
<dbReference type="EMBL" id="LXQA010035800">
    <property type="protein sequence ID" value="MCH97736.1"/>
    <property type="molecule type" value="Genomic_DNA"/>
</dbReference>
<dbReference type="AlphaFoldDB" id="A0A392NCZ0"/>
<feature type="non-terminal residue" evidence="1">
    <location>
        <position position="1"/>
    </location>
</feature>
<accession>A0A392NCZ0</accession>
<sequence length="269" mass="30117">VHVLNVKIKPHEQCMVVAGLVEDTYSRCGNWAFVFVVFKRKGRMKFLRWSLTNIKVDLTYAFGLKKGISQTVENGLIFILASGPKPVISVILKESLLAWGVELVLIESILAASRKVRSTPTDCAVIKPSRHHVFGNVTIAVCYIRCIHRLVMELEEHDQLVTSTRSVVVIHYLVPKTIYQCSNEVGPLDLETMSFKQGVNAIYDTCFSVVTRIILQEFPCVEMHALIGNTVDGGMIISVEVNPSNVASQEVPFRQWDPEAKLDGCKFQP</sequence>
<dbReference type="Proteomes" id="UP000265520">
    <property type="component" value="Unassembled WGS sequence"/>
</dbReference>
<organism evidence="1 2">
    <name type="scientific">Trifolium medium</name>
    <dbReference type="NCBI Taxonomy" id="97028"/>
    <lineage>
        <taxon>Eukaryota</taxon>
        <taxon>Viridiplantae</taxon>
        <taxon>Streptophyta</taxon>
        <taxon>Embryophyta</taxon>
        <taxon>Tracheophyta</taxon>
        <taxon>Spermatophyta</taxon>
        <taxon>Magnoliopsida</taxon>
        <taxon>eudicotyledons</taxon>
        <taxon>Gunneridae</taxon>
        <taxon>Pentapetalae</taxon>
        <taxon>rosids</taxon>
        <taxon>fabids</taxon>
        <taxon>Fabales</taxon>
        <taxon>Fabaceae</taxon>
        <taxon>Papilionoideae</taxon>
        <taxon>50 kb inversion clade</taxon>
        <taxon>NPAAA clade</taxon>
        <taxon>Hologalegina</taxon>
        <taxon>IRL clade</taxon>
        <taxon>Trifolieae</taxon>
        <taxon>Trifolium</taxon>
    </lineage>
</organism>
<reference evidence="1 2" key="1">
    <citation type="journal article" date="2018" name="Front. Plant Sci.">
        <title>Red Clover (Trifolium pratense) and Zigzag Clover (T. medium) - A Picture of Genomic Similarities and Differences.</title>
        <authorList>
            <person name="Dluhosova J."/>
            <person name="Istvanek J."/>
            <person name="Nedelnik J."/>
            <person name="Repkova J."/>
        </authorList>
    </citation>
    <scope>NUCLEOTIDE SEQUENCE [LARGE SCALE GENOMIC DNA]</scope>
    <source>
        <strain evidence="2">cv. 10/8</strain>
        <tissue evidence="1">Leaf</tissue>
    </source>
</reference>
<comment type="caution">
    <text evidence="1">The sequence shown here is derived from an EMBL/GenBank/DDBJ whole genome shotgun (WGS) entry which is preliminary data.</text>
</comment>
<protein>
    <submittedName>
        <fullName evidence="1">Histone deacetylase 14-like</fullName>
    </submittedName>
</protein>